<protein>
    <submittedName>
        <fullName evidence="6">Uncharacterized protein</fullName>
    </submittedName>
</protein>
<evidence type="ECO:0000313" key="7">
    <source>
        <dbReference type="Proteomes" id="UP000287651"/>
    </source>
</evidence>
<reference evidence="6 7" key="1">
    <citation type="journal article" date="2014" name="Agronomy (Basel)">
        <title>A Draft Genome Sequence for Ensete ventricosum, the Drought-Tolerant Tree Against Hunger.</title>
        <authorList>
            <person name="Harrison J."/>
            <person name="Moore K.A."/>
            <person name="Paszkiewicz K."/>
            <person name="Jones T."/>
            <person name="Grant M."/>
            <person name="Ambacheew D."/>
            <person name="Muzemil S."/>
            <person name="Studholme D.J."/>
        </authorList>
    </citation>
    <scope>NUCLEOTIDE SEQUENCE [LARGE SCALE GENOMIC DNA]</scope>
</reference>
<dbReference type="PANTHER" id="PTHR15371">
    <property type="entry name" value="TIM23"/>
    <property type="match status" value="1"/>
</dbReference>
<evidence type="ECO:0000256" key="5">
    <source>
        <dbReference type="SAM" id="MobiDB-lite"/>
    </source>
</evidence>
<dbReference type="GO" id="GO:0009707">
    <property type="term" value="C:chloroplast outer membrane"/>
    <property type="evidence" value="ECO:0007669"/>
    <property type="project" value="TreeGrafter"/>
</dbReference>
<dbReference type="GO" id="GO:0015171">
    <property type="term" value="F:amino acid transmembrane transporter activity"/>
    <property type="evidence" value="ECO:0007669"/>
    <property type="project" value="TreeGrafter"/>
</dbReference>
<keyword evidence="2" id="KW-0812">Transmembrane</keyword>
<dbReference type="InterPro" id="IPR045238">
    <property type="entry name" value="Tim23-like"/>
</dbReference>
<evidence type="ECO:0000256" key="2">
    <source>
        <dbReference type="ARBA" id="ARBA00022692"/>
    </source>
</evidence>
<evidence type="ECO:0000256" key="3">
    <source>
        <dbReference type="ARBA" id="ARBA00022989"/>
    </source>
</evidence>
<comment type="caution">
    <text evidence="6">The sequence shown here is derived from an EMBL/GenBank/DDBJ whole genome shotgun (WGS) entry which is preliminary data.</text>
</comment>
<comment type="subcellular location">
    <subcellularLocation>
        <location evidence="1">Membrane</location>
        <topology evidence="1">Multi-pass membrane protein</topology>
    </subcellularLocation>
</comment>
<evidence type="ECO:0000313" key="6">
    <source>
        <dbReference type="EMBL" id="RRT58633.1"/>
    </source>
</evidence>
<evidence type="ECO:0000256" key="4">
    <source>
        <dbReference type="ARBA" id="ARBA00023136"/>
    </source>
</evidence>
<name>A0A426Z3W7_ENSVE</name>
<organism evidence="6 7">
    <name type="scientific">Ensete ventricosum</name>
    <name type="common">Abyssinian banana</name>
    <name type="synonym">Musa ensete</name>
    <dbReference type="NCBI Taxonomy" id="4639"/>
    <lineage>
        <taxon>Eukaryota</taxon>
        <taxon>Viridiplantae</taxon>
        <taxon>Streptophyta</taxon>
        <taxon>Embryophyta</taxon>
        <taxon>Tracheophyta</taxon>
        <taxon>Spermatophyta</taxon>
        <taxon>Magnoliopsida</taxon>
        <taxon>Liliopsida</taxon>
        <taxon>Zingiberales</taxon>
        <taxon>Musaceae</taxon>
        <taxon>Ensete</taxon>
    </lineage>
</organism>
<dbReference type="AlphaFoldDB" id="A0A426Z3W7"/>
<evidence type="ECO:0000256" key="1">
    <source>
        <dbReference type="ARBA" id="ARBA00004141"/>
    </source>
</evidence>
<feature type="region of interest" description="Disordered" evidence="5">
    <location>
        <begin position="101"/>
        <end position="138"/>
    </location>
</feature>
<feature type="compositionally biased region" description="Basic and acidic residues" evidence="5">
    <location>
        <begin position="129"/>
        <end position="138"/>
    </location>
</feature>
<keyword evidence="3" id="KW-1133">Transmembrane helix</keyword>
<gene>
    <name evidence="6" type="ORF">B296_00023250</name>
</gene>
<dbReference type="PANTHER" id="PTHR15371:SF1">
    <property type="entry name" value="OUTER ENVELOPE PORE PROTEIN 16-2, CHLOROPLASTIC"/>
    <property type="match status" value="1"/>
</dbReference>
<accession>A0A426Z3W7</accession>
<proteinExistence type="predicted"/>
<keyword evidence="4" id="KW-0472">Membrane</keyword>
<dbReference type="EMBL" id="AMZH03008581">
    <property type="protein sequence ID" value="RRT58633.1"/>
    <property type="molecule type" value="Genomic_DNA"/>
</dbReference>
<sequence>MLRRHHRSALRLSSLSSTATTIRRSLELATFAMVAAPDPRPPALIVTSPVPPWFGLRDQLLPRQQRAAVLGRDGIVRTRFDEGLVGEGVLCLRVGRVTQRSMETGEGESGGGTPNQAGKESDASTVEEEERKMSGGKMETRTLLDEIRDMDNGWLFDFGHPLINRVAECFFKAAGIGAVQAVTREAYFTAVEGQHRRLSYVCMQVKGTGKESFQWGAALALTADDTSHEQIVQCAITGAALSTAANLLSGIF</sequence>
<dbReference type="Proteomes" id="UP000287651">
    <property type="component" value="Unassembled WGS sequence"/>
</dbReference>